<feature type="domain" description="HD-Zip IV C-terminal" evidence="1">
    <location>
        <begin position="27"/>
        <end position="259"/>
    </location>
</feature>
<dbReference type="InParanoid" id="A0A3Q7HAT3"/>
<dbReference type="Pfam" id="PF25797">
    <property type="entry name" value="PDF2_C"/>
    <property type="match status" value="1"/>
</dbReference>
<evidence type="ECO:0000313" key="2">
    <source>
        <dbReference type="EnsemblPlants" id="Solyc07g037920.2.1"/>
    </source>
</evidence>
<dbReference type="STRING" id="4081.A0A3Q7HAT3"/>
<dbReference type="PANTHER" id="PTHR45654:SF9">
    <property type="entry name" value="HOMEOBOX-LEUCINE ZIPPER PROTEIN HDG10-RELATED"/>
    <property type="match status" value="1"/>
</dbReference>
<dbReference type="InterPro" id="IPR042160">
    <property type="entry name" value="HD-Zip_IV"/>
</dbReference>
<dbReference type="PANTHER" id="PTHR45654">
    <property type="entry name" value="HOMEOBOX-LEUCINE ZIPPER PROTEIN MERISTEM L1"/>
    <property type="match status" value="1"/>
</dbReference>
<evidence type="ECO:0000313" key="3">
    <source>
        <dbReference type="Proteomes" id="UP000004994"/>
    </source>
</evidence>
<dbReference type="Proteomes" id="UP000004994">
    <property type="component" value="Chromosome 7"/>
</dbReference>
<reference evidence="2" key="2">
    <citation type="submission" date="2019-01" db="UniProtKB">
        <authorList>
            <consortium name="EnsemblPlants"/>
        </authorList>
    </citation>
    <scope>IDENTIFICATION</scope>
    <source>
        <strain evidence="2">cv. Heinz 1706</strain>
    </source>
</reference>
<keyword evidence="3" id="KW-1185">Reference proteome</keyword>
<evidence type="ECO:0000259" key="1">
    <source>
        <dbReference type="Pfam" id="PF25797"/>
    </source>
</evidence>
<proteinExistence type="predicted"/>
<reference evidence="2" key="1">
    <citation type="journal article" date="2012" name="Nature">
        <title>The tomato genome sequence provides insights into fleshy fruit evolution.</title>
        <authorList>
            <consortium name="Tomato Genome Consortium"/>
        </authorList>
    </citation>
    <scope>NUCLEOTIDE SEQUENCE [LARGE SCALE GENOMIC DNA]</scope>
    <source>
        <strain evidence="2">cv. Heinz 1706</strain>
    </source>
</reference>
<dbReference type="EnsemblPlants" id="Solyc07g037920.2.1">
    <property type="protein sequence ID" value="Solyc07g037920.2.1"/>
    <property type="gene ID" value="Solyc07g037920.2"/>
</dbReference>
<dbReference type="AlphaFoldDB" id="A0A3Q7HAT3"/>
<dbReference type="SUPFAM" id="SSF55961">
    <property type="entry name" value="Bet v1-like"/>
    <property type="match status" value="1"/>
</dbReference>
<dbReference type="OMA" id="KANCANS"/>
<organism evidence="2">
    <name type="scientific">Solanum lycopersicum</name>
    <name type="common">Tomato</name>
    <name type="synonym">Lycopersicon esculentum</name>
    <dbReference type="NCBI Taxonomy" id="4081"/>
    <lineage>
        <taxon>Eukaryota</taxon>
        <taxon>Viridiplantae</taxon>
        <taxon>Streptophyta</taxon>
        <taxon>Embryophyta</taxon>
        <taxon>Tracheophyta</taxon>
        <taxon>Spermatophyta</taxon>
        <taxon>Magnoliopsida</taxon>
        <taxon>eudicotyledons</taxon>
        <taxon>Gunneridae</taxon>
        <taxon>Pentapetalae</taxon>
        <taxon>asterids</taxon>
        <taxon>lamiids</taxon>
        <taxon>Solanales</taxon>
        <taxon>Solanaceae</taxon>
        <taxon>Solanoideae</taxon>
        <taxon>Solaneae</taxon>
        <taxon>Solanum</taxon>
        <taxon>Solanum subgen. Lycopersicon</taxon>
    </lineage>
</organism>
<accession>A0A3Q7HAT3</accession>
<sequence>MSERYNFAMGAIFPTEHDLKGVVYDIPKGVNNLMNISQRMVKNFFEILSMKDGLEFSTSSQLNCGERVSVRKNLETTQQQGFIATAATSLWLPLSFETIFNFLKDDNTRCQWDILYGENNVFEKDRVKTRASLENNIKIIQCYMPTENKLLLQESNIDEMGAFLIYELIDLSTYNSIVDGSDAKEFAILPSGIIISHDDRLGSKRNNNGNVQNGSILTVALQELVCANNHLISQQQQMEAMTYIHNLLSSTILKIKAALCYSD</sequence>
<dbReference type="Gramene" id="Solyc07g037920.2.1">
    <property type="protein sequence ID" value="Solyc07g037920.2.1"/>
    <property type="gene ID" value="Solyc07g037920.2"/>
</dbReference>
<name>A0A3Q7HAT3_SOLLC</name>
<protein>
    <recommendedName>
        <fullName evidence="1">HD-Zip IV C-terminal domain-containing protein</fullName>
    </recommendedName>
</protein>
<dbReference type="InterPro" id="IPR057993">
    <property type="entry name" value="HD-Zip_IV_C"/>
</dbReference>